<dbReference type="InterPro" id="IPR030678">
    <property type="entry name" value="Peptide/Ni-bd"/>
</dbReference>
<dbReference type="PIRSF" id="PIRSF002741">
    <property type="entry name" value="MppA"/>
    <property type="match status" value="1"/>
</dbReference>
<dbReference type="Gene3D" id="3.10.105.10">
    <property type="entry name" value="Dipeptide-binding Protein, Domain 3"/>
    <property type="match status" value="1"/>
</dbReference>
<dbReference type="STRING" id="1798468.A2110_02630"/>
<organism evidence="5 6">
    <name type="scientific">Candidatus Jorgensenbacteria bacterium GWA1_54_12</name>
    <dbReference type="NCBI Taxonomy" id="1798468"/>
    <lineage>
        <taxon>Bacteria</taxon>
        <taxon>Candidatus Joergenseniibacteriota</taxon>
    </lineage>
</organism>
<dbReference type="PANTHER" id="PTHR30290:SF9">
    <property type="entry name" value="OLIGOPEPTIDE-BINDING PROTEIN APPA"/>
    <property type="match status" value="1"/>
</dbReference>
<dbReference type="SUPFAM" id="SSF53850">
    <property type="entry name" value="Periplasmic binding protein-like II"/>
    <property type="match status" value="1"/>
</dbReference>
<dbReference type="InterPro" id="IPR003306">
    <property type="entry name" value="WIF"/>
</dbReference>
<evidence type="ECO:0000256" key="2">
    <source>
        <dbReference type="ARBA" id="ARBA00022448"/>
    </source>
</evidence>
<comment type="similarity">
    <text evidence="1">Belongs to the bacterial solute-binding protein 5 family.</text>
</comment>
<dbReference type="InterPro" id="IPR000914">
    <property type="entry name" value="SBP_5_dom"/>
</dbReference>
<keyword evidence="3" id="KW-0732">Signal</keyword>
<evidence type="ECO:0000256" key="1">
    <source>
        <dbReference type="ARBA" id="ARBA00005695"/>
    </source>
</evidence>
<evidence type="ECO:0000313" key="5">
    <source>
        <dbReference type="EMBL" id="OGG37472.1"/>
    </source>
</evidence>
<comment type="caution">
    <text evidence="5">The sequence shown here is derived from an EMBL/GenBank/DDBJ whole genome shotgun (WGS) entry which is preliminary data.</text>
</comment>
<dbReference type="Proteomes" id="UP000176273">
    <property type="component" value="Unassembled WGS sequence"/>
</dbReference>
<dbReference type="AlphaFoldDB" id="A0A1F6BL17"/>
<gene>
    <name evidence="5" type="ORF">A2110_02630</name>
</gene>
<dbReference type="EMBL" id="MFKH01000010">
    <property type="protein sequence ID" value="OGG37472.1"/>
    <property type="molecule type" value="Genomic_DNA"/>
</dbReference>
<reference evidence="5 6" key="1">
    <citation type="journal article" date="2016" name="Nat. Commun.">
        <title>Thousands of microbial genomes shed light on interconnected biogeochemical processes in an aquifer system.</title>
        <authorList>
            <person name="Anantharaman K."/>
            <person name="Brown C.T."/>
            <person name="Hug L.A."/>
            <person name="Sharon I."/>
            <person name="Castelle C.J."/>
            <person name="Probst A.J."/>
            <person name="Thomas B.C."/>
            <person name="Singh A."/>
            <person name="Wilkins M.J."/>
            <person name="Karaoz U."/>
            <person name="Brodie E.L."/>
            <person name="Williams K.H."/>
            <person name="Hubbard S.S."/>
            <person name="Banfield J.F."/>
        </authorList>
    </citation>
    <scope>NUCLEOTIDE SEQUENCE [LARGE SCALE GENOMIC DNA]</scope>
</reference>
<dbReference type="Gene3D" id="3.40.190.10">
    <property type="entry name" value="Periplasmic binding protein-like II"/>
    <property type="match status" value="1"/>
</dbReference>
<proteinExistence type="inferred from homology"/>
<feature type="domain" description="WIF" evidence="4">
    <location>
        <begin position="471"/>
        <end position="527"/>
    </location>
</feature>
<accession>A0A1F6BL17</accession>
<dbReference type="GO" id="GO:0015833">
    <property type="term" value="P:peptide transport"/>
    <property type="evidence" value="ECO:0007669"/>
    <property type="project" value="TreeGrafter"/>
</dbReference>
<dbReference type="PROSITE" id="PS50814">
    <property type="entry name" value="WIF"/>
    <property type="match status" value="1"/>
</dbReference>
<evidence type="ECO:0000256" key="3">
    <source>
        <dbReference type="ARBA" id="ARBA00022729"/>
    </source>
</evidence>
<dbReference type="InterPro" id="IPR039424">
    <property type="entry name" value="SBP_5"/>
</dbReference>
<dbReference type="Pfam" id="PF00496">
    <property type="entry name" value="SBP_bac_5"/>
    <property type="match status" value="1"/>
</dbReference>
<keyword evidence="2" id="KW-0813">Transport</keyword>
<name>A0A1F6BL17_9BACT</name>
<dbReference type="GO" id="GO:0043190">
    <property type="term" value="C:ATP-binding cassette (ABC) transporter complex"/>
    <property type="evidence" value="ECO:0007669"/>
    <property type="project" value="InterPro"/>
</dbReference>
<sequence>MNFAQAVIRTFSRKERIAAIAALVVFFLSGAAKAGAVIEERSVMMPAPGGTYREGIVGQPVAVNPVISGNPADEALAALVYARLGTLVEDLTVTEERVYTVLLKEELVWADGTPLTSDDVLFTVETIQNPEAQSPRYKNWEGVVAERVSELRLTLTLSSPYVFFEEQIRNLLVVPRHLFVHLPPSNIRLSAYNFEPVGSGPYRFEGLTKRRDGFITEYHFVRNELFAGEPAFIKHFFVKFFESPEELRDAYRRRAIDGFGAFAPNKDETIRGERIYAPTAAYYAVFFNPRAKTLLAEESFRRALVQAIDRETLVTDVLGGAGTPVAGPDPYRRDAGTPEFEKASSTLAKLRAEYGELKMEIAVPETPFLRDAAVRVKEMWEAAGISEVRLVFIDEATFMNRIVRERNYEAVLFGNVLEHEYDLFPFWHTSERFYPGLNLALFTMKSLDTVLEDIRQEADADARRELFEKAVDIIADESPAVFLFTVPYTYVHNGRLHGFALEKPLVVPADRFRDAASWYVNEARVIE</sequence>
<evidence type="ECO:0000313" key="6">
    <source>
        <dbReference type="Proteomes" id="UP000176273"/>
    </source>
</evidence>
<protein>
    <recommendedName>
        <fullName evidence="4">WIF domain-containing protein</fullName>
    </recommendedName>
</protein>
<dbReference type="GO" id="GO:1904680">
    <property type="term" value="F:peptide transmembrane transporter activity"/>
    <property type="evidence" value="ECO:0007669"/>
    <property type="project" value="TreeGrafter"/>
</dbReference>
<evidence type="ECO:0000259" key="4">
    <source>
        <dbReference type="PROSITE" id="PS50814"/>
    </source>
</evidence>
<dbReference type="PANTHER" id="PTHR30290">
    <property type="entry name" value="PERIPLASMIC BINDING COMPONENT OF ABC TRANSPORTER"/>
    <property type="match status" value="1"/>
</dbReference>
<dbReference type="GO" id="GO:0042597">
    <property type="term" value="C:periplasmic space"/>
    <property type="evidence" value="ECO:0007669"/>
    <property type="project" value="UniProtKB-ARBA"/>
</dbReference>
<dbReference type="Gene3D" id="3.90.76.10">
    <property type="entry name" value="Dipeptide-binding Protein, Domain 1"/>
    <property type="match status" value="1"/>
</dbReference>